<dbReference type="Gene3D" id="3.30.260.10">
    <property type="entry name" value="TCP-1-like chaperonin intermediate domain"/>
    <property type="match status" value="1"/>
</dbReference>
<dbReference type="PRINTS" id="PR00304">
    <property type="entry name" value="TCOMPLEXTCP1"/>
</dbReference>
<comment type="similarity">
    <text evidence="1 5">Belongs to the TCP-1 chaperonin family.</text>
</comment>
<dbReference type="PROSITE" id="PS00995">
    <property type="entry name" value="TCP1_3"/>
    <property type="match status" value="1"/>
</dbReference>
<keyword evidence="4 5" id="KW-0143">Chaperone</keyword>
<dbReference type="GO" id="GO:0140662">
    <property type="term" value="F:ATP-dependent protein folding chaperone"/>
    <property type="evidence" value="ECO:0007669"/>
    <property type="project" value="InterPro"/>
</dbReference>
<dbReference type="Gene3D" id="3.50.7.10">
    <property type="entry name" value="GroEL"/>
    <property type="match status" value="1"/>
</dbReference>
<dbReference type="EMBL" id="CP003243">
    <property type="protein sequence ID" value="AFD01109.1"/>
    <property type="molecule type" value="Genomic_DNA"/>
</dbReference>
<evidence type="ECO:0000256" key="3">
    <source>
        <dbReference type="ARBA" id="ARBA00022840"/>
    </source>
</evidence>
<dbReference type="GO" id="GO:0016887">
    <property type="term" value="F:ATP hydrolysis activity"/>
    <property type="evidence" value="ECO:0007669"/>
    <property type="project" value="InterPro"/>
</dbReference>
<dbReference type="KEGG" id="mez:Mtc_2376"/>
<dbReference type="SUPFAM" id="SSF54849">
    <property type="entry name" value="GroEL-intermediate domain like"/>
    <property type="match status" value="1"/>
</dbReference>
<evidence type="ECO:0000256" key="1">
    <source>
        <dbReference type="ARBA" id="ARBA00008020"/>
    </source>
</evidence>
<dbReference type="NCBIfam" id="TIGR02339">
    <property type="entry name" value="thermosome_arch"/>
    <property type="match status" value="1"/>
</dbReference>
<proteinExistence type="inferred from homology"/>
<dbReference type="GeneID" id="11972551"/>
<dbReference type="eggNOG" id="arCOG01257">
    <property type="taxonomic scope" value="Archaea"/>
</dbReference>
<keyword evidence="3 5" id="KW-0067">ATP-binding</keyword>
<evidence type="ECO:0000256" key="4">
    <source>
        <dbReference type="ARBA" id="ARBA00023186"/>
    </source>
</evidence>
<evidence type="ECO:0000313" key="8">
    <source>
        <dbReference type="Proteomes" id="UP000005233"/>
    </source>
</evidence>
<dbReference type="Gene3D" id="1.10.560.10">
    <property type="entry name" value="GroEL-like equatorial domain"/>
    <property type="match status" value="1"/>
</dbReference>
<dbReference type="InterPro" id="IPR053374">
    <property type="entry name" value="TCP-1_chaperonin"/>
</dbReference>
<dbReference type="NCBIfam" id="NF041083">
    <property type="entry name" value="thermosome_beta"/>
    <property type="match status" value="1"/>
</dbReference>
<evidence type="ECO:0000256" key="5">
    <source>
        <dbReference type="RuleBase" id="RU004187"/>
    </source>
</evidence>
<dbReference type="HOGENOM" id="CLU_008891_7_3_2"/>
<reference evidence="7 8" key="1">
    <citation type="journal article" date="2012" name="J. Bacteriol.">
        <title>Complete genome sequence of a thermophilic methanogen, Methanocella conradii HZ254, isolated from Chinese rice field soil.</title>
        <authorList>
            <person name="Lu Z."/>
            <person name="Lu Y."/>
        </authorList>
    </citation>
    <scope>NUCLEOTIDE SEQUENCE [LARGE SCALE GENOMIC DNA]</scope>
    <source>
        <strain evidence="8">DSM 24694 / JCM 17849 / CGMCC 1.5162 / HZ254</strain>
    </source>
</reference>
<dbReference type="Pfam" id="PF00118">
    <property type="entry name" value="Cpn60_TCP1"/>
    <property type="match status" value="1"/>
</dbReference>
<keyword evidence="8" id="KW-1185">Reference proteome</keyword>
<dbReference type="SUPFAM" id="SSF52029">
    <property type="entry name" value="GroEL apical domain-like"/>
    <property type="match status" value="1"/>
</dbReference>
<dbReference type="InterPro" id="IPR017998">
    <property type="entry name" value="Chaperone_TCP-1"/>
</dbReference>
<accession>H8I515</accession>
<dbReference type="InterPro" id="IPR002194">
    <property type="entry name" value="Chaperonin_TCP-1_CS"/>
</dbReference>
<dbReference type="InterPro" id="IPR027410">
    <property type="entry name" value="TCP-1-like_intermed_sf"/>
</dbReference>
<gene>
    <name evidence="7" type="ordered locus">Mtc_2376</name>
</gene>
<sequence length="553" mass="58758">MAQQAQAGQPIIILKEGSTRTRGRDAQGMNLMAARAVAEAVRTTLGPKGMDKMLIDSLGDVVITNDGVTILKEMDIEHPAAKMIVEIAKTQDDEVGDGTTTAVVLAGELLKRSENLLDQDVHPTVIAAGYRAAAAKAREILDTLAYPVTLKDDALLKQFAITAMTGKGAEAVGEKLADLCVKAVKAVVDENGKVDVDDIKVEKKVGGTIGDSEMIQGLVIDKERIHPNMPKTVKNARIALLDCPLEIEKTEIDAKIEITSPDQLQSFLDQEEKMLKGMVDKIKATGANVVFCQKGVDDLVQHYLAKNGILAARRVKESDLKKLAKATGARVSTSIDELTKDDLGVAGLVEERKIGDENMIFVEQCKDPKAVSLILRGGTEHVVDELERAVHDALRVVGVVVEDKKYVAGGGATEVELALRLKEFASTVGGREQLAIEAFAESMEIIPRTLAENAGLDPIDTLVDLRSKHEGKKADGKNFGINVFTGEAVDMKKAGVVEPLRVKTQAISGASEAAIMILRIDDVIAASKLSSGKGGAPGAGGAGGMGEMGEMGM</sequence>
<dbReference type="SUPFAM" id="SSF48592">
    <property type="entry name" value="GroEL equatorial domain-like"/>
    <property type="match status" value="1"/>
</dbReference>
<evidence type="ECO:0000256" key="6">
    <source>
        <dbReference type="SAM" id="MobiDB-lite"/>
    </source>
</evidence>
<dbReference type="GO" id="GO:0005524">
    <property type="term" value="F:ATP binding"/>
    <property type="evidence" value="ECO:0007669"/>
    <property type="project" value="UniProtKB-KW"/>
</dbReference>
<dbReference type="CDD" id="cd03343">
    <property type="entry name" value="cpn60"/>
    <property type="match status" value="1"/>
</dbReference>
<name>H8I515_METCZ</name>
<dbReference type="InterPro" id="IPR012714">
    <property type="entry name" value="Thermosome_arc"/>
</dbReference>
<dbReference type="PANTHER" id="PTHR11353">
    <property type="entry name" value="CHAPERONIN"/>
    <property type="match status" value="1"/>
</dbReference>
<feature type="compositionally biased region" description="Gly residues" evidence="6">
    <location>
        <begin position="532"/>
        <end position="553"/>
    </location>
</feature>
<organism evidence="7 8">
    <name type="scientific">Methanocella conradii (strain DSM 24694 / JCM 17849 / CGMCC 1.5162 / HZ254)</name>
    <dbReference type="NCBI Taxonomy" id="1041930"/>
    <lineage>
        <taxon>Archaea</taxon>
        <taxon>Methanobacteriati</taxon>
        <taxon>Methanobacteriota</taxon>
        <taxon>Stenosarchaea group</taxon>
        <taxon>Methanomicrobia</taxon>
        <taxon>Methanocellales</taxon>
        <taxon>Methanocellaceae</taxon>
        <taxon>Methanocella</taxon>
    </lineage>
</organism>
<dbReference type="InterPro" id="IPR027413">
    <property type="entry name" value="GROEL-like_equatorial_sf"/>
</dbReference>
<dbReference type="AlphaFoldDB" id="H8I515"/>
<evidence type="ECO:0000256" key="2">
    <source>
        <dbReference type="ARBA" id="ARBA00022741"/>
    </source>
</evidence>
<dbReference type="OrthoDB" id="9362at2157"/>
<feature type="region of interest" description="Disordered" evidence="6">
    <location>
        <begin position="530"/>
        <end position="553"/>
    </location>
</feature>
<dbReference type="NCBIfam" id="NF041082">
    <property type="entry name" value="thermosome_alpha"/>
    <property type="match status" value="1"/>
</dbReference>
<dbReference type="RefSeq" id="WP_014406940.1">
    <property type="nucleotide sequence ID" value="NC_017034.1"/>
</dbReference>
<evidence type="ECO:0000313" key="7">
    <source>
        <dbReference type="EMBL" id="AFD01109.1"/>
    </source>
</evidence>
<dbReference type="PROSITE" id="PS00751">
    <property type="entry name" value="TCP1_2"/>
    <property type="match status" value="1"/>
</dbReference>
<protein>
    <submittedName>
        <fullName evidence="7">Thermosome subunit</fullName>
    </submittedName>
</protein>
<dbReference type="STRING" id="1041930.Mtc_2376"/>
<keyword evidence="2 5" id="KW-0547">Nucleotide-binding</keyword>
<dbReference type="InterPro" id="IPR054827">
    <property type="entry name" value="thermosome_alpha"/>
</dbReference>
<dbReference type="Proteomes" id="UP000005233">
    <property type="component" value="Chromosome"/>
</dbReference>
<dbReference type="PROSITE" id="PS00750">
    <property type="entry name" value="TCP1_1"/>
    <property type="match status" value="1"/>
</dbReference>
<dbReference type="GO" id="GO:0051082">
    <property type="term" value="F:unfolded protein binding"/>
    <property type="evidence" value="ECO:0007669"/>
    <property type="project" value="InterPro"/>
</dbReference>
<dbReference type="InterPro" id="IPR002423">
    <property type="entry name" value="Cpn60/GroEL/TCP-1"/>
</dbReference>
<dbReference type="InterPro" id="IPR027409">
    <property type="entry name" value="GroEL-like_apical_dom_sf"/>
</dbReference>